<sequence>MSAFVNVLVAVLLVASAVAAGWLFWLGRRQSTRRPGDPGRGGPAGD</sequence>
<dbReference type="GeneID" id="95361128"/>
<dbReference type="AlphaFoldDB" id="U2R382"/>
<comment type="caution">
    <text evidence="2">The sequence shown here is derived from an EMBL/GenBank/DDBJ whole genome shotgun (WGS) entry which is preliminary data.</text>
</comment>
<proteinExistence type="predicted"/>
<evidence type="ECO:0000313" key="2">
    <source>
        <dbReference type="EMBL" id="ERK63326.1"/>
    </source>
</evidence>
<organism evidence="2 3">
    <name type="scientific">Propionibacterium acidifaciens F0233</name>
    <dbReference type="NCBI Taxonomy" id="553198"/>
    <lineage>
        <taxon>Bacteria</taxon>
        <taxon>Bacillati</taxon>
        <taxon>Actinomycetota</taxon>
        <taxon>Actinomycetes</taxon>
        <taxon>Propionibacteriales</taxon>
        <taxon>Propionibacteriaceae</taxon>
        <taxon>Propionibacterium</taxon>
    </lineage>
</organism>
<dbReference type="EMBL" id="ACVN02000013">
    <property type="protein sequence ID" value="ERK63326.1"/>
    <property type="molecule type" value="Genomic_DNA"/>
</dbReference>
<evidence type="ECO:0000313" key="3">
    <source>
        <dbReference type="Proteomes" id="UP000017052"/>
    </source>
</evidence>
<reference evidence="2" key="1">
    <citation type="submission" date="2013-08" db="EMBL/GenBank/DDBJ databases">
        <authorList>
            <person name="Durkin A.S."/>
            <person name="Haft D.R."/>
            <person name="McCorrison J."/>
            <person name="Torralba M."/>
            <person name="Gillis M."/>
            <person name="Haft D.H."/>
            <person name="Methe B."/>
            <person name="Sutton G."/>
            <person name="Nelson K.E."/>
        </authorList>
    </citation>
    <scope>NUCLEOTIDE SEQUENCE [LARGE SCALE GENOMIC DNA]</scope>
    <source>
        <strain evidence="2">F0233</strain>
    </source>
</reference>
<keyword evidence="3" id="KW-1185">Reference proteome</keyword>
<feature type="transmembrane region" description="Helical" evidence="1">
    <location>
        <begin position="6"/>
        <end position="26"/>
    </location>
</feature>
<protein>
    <submittedName>
        <fullName evidence="2">Uncharacterized protein</fullName>
    </submittedName>
</protein>
<dbReference type="RefSeq" id="WP_021796143.1">
    <property type="nucleotide sequence ID" value="NZ_ACVN02000013.1"/>
</dbReference>
<name>U2R382_9ACTN</name>
<keyword evidence="1" id="KW-1133">Transmembrane helix</keyword>
<keyword evidence="1" id="KW-0812">Transmembrane</keyword>
<gene>
    <name evidence="2" type="ORF">HMPREF0682_2001</name>
</gene>
<dbReference type="Proteomes" id="UP000017052">
    <property type="component" value="Unassembled WGS sequence"/>
</dbReference>
<keyword evidence="1" id="KW-0472">Membrane</keyword>
<accession>U2R382</accession>
<evidence type="ECO:0000256" key="1">
    <source>
        <dbReference type="SAM" id="Phobius"/>
    </source>
</evidence>